<protein>
    <submittedName>
        <fullName evidence="1">Uncharacterized protein</fullName>
    </submittedName>
</protein>
<proteinExistence type="predicted"/>
<dbReference type="InterPro" id="IPR057116">
    <property type="entry name" value="Pam3_gp32"/>
</dbReference>
<sequence length="138" mass="16048">MKVDEYTKTMDYLTKTEKEPIVYLLQEVPGTKIGVPKYNIIGAQKFGKIKVLLREETQIVRSPGPITYQLRRLLKDFTDKDYLLLSGDPKVIGLSCSIACDINNGKYKTLTWDRQEKMYYPSEFNIYERGEIDEPNKL</sequence>
<name>A0A7K4MYD8_9ARCH</name>
<dbReference type="Proteomes" id="UP000575480">
    <property type="component" value="Unassembled WGS sequence"/>
</dbReference>
<comment type="caution">
    <text evidence="1">The sequence shown here is derived from an EMBL/GenBank/DDBJ whole genome shotgun (WGS) entry which is preliminary data.</text>
</comment>
<evidence type="ECO:0000313" key="2">
    <source>
        <dbReference type="Proteomes" id="UP000575480"/>
    </source>
</evidence>
<dbReference type="Pfam" id="PF23992">
    <property type="entry name" value="Pam3_gp32"/>
    <property type="match status" value="1"/>
</dbReference>
<dbReference type="EMBL" id="JACATH010000019">
    <property type="protein sequence ID" value="NWJ57851.1"/>
    <property type="molecule type" value="Genomic_DNA"/>
</dbReference>
<reference evidence="1 2" key="1">
    <citation type="journal article" date="2019" name="Environ. Microbiol.">
        <title>Genomics insights into ecotype formation of ammonia-oxidizing archaea in the deep ocean.</title>
        <authorList>
            <person name="Wang Y."/>
            <person name="Huang J.M."/>
            <person name="Cui G.J."/>
            <person name="Nunoura T."/>
            <person name="Takaki Y."/>
            <person name="Li W.L."/>
            <person name="Li J."/>
            <person name="Gao Z.M."/>
            <person name="Takai K."/>
            <person name="Zhang A.Q."/>
            <person name="Stepanauskas R."/>
        </authorList>
    </citation>
    <scope>NUCLEOTIDE SEQUENCE [LARGE SCALE GENOMIC DNA]</scope>
    <source>
        <strain evidence="1 2">L15a</strain>
    </source>
</reference>
<gene>
    <name evidence="1" type="ORF">HX858_08940</name>
</gene>
<evidence type="ECO:0000313" key="1">
    <source>
        <dbReference type="EMBL" id="NWJ57851.1"/>
    </source>
</evidence>
<dbReference type="AlphaFoldDB" id="A0A7K4MYD8"/>
<organism evidence="1 2">
    <name type="scientific">Marine Group I thaumarchaeote</name>
    <dbReference type="NCBI Taxonomy" id="2511932"/>
    <lineage>
        <taxon>Archaea</taxon>
        <taxon>Nitrososphaerota</taxon>
        <taxon>Marine Group I</taxon>
    </lineage>
</organism>
<accession>A0A7K4MYD8</accession>